<evidence type="ECO:0000313" key="2">
    <source>
        <dbReference type="Proteomes" id="UP000250163"/>
    </source>
</evidence>
<gene>
    <name evidence="1" type="ORF">MORIYA_4088</name>
</gene>
<evidence type="ECO:0000313" key="1">
    <source>
        <dbReference type="EMBL" id="SQD80540.1"/>
    </source>
</evidence>
<proteinExistence type="predicted"/>
<organism evidence="1 2">
    <name type="scientific">Moritella yayanosii</name>
    <dbReference type="NCBI Taxonomy" id="69539"/>
    <lineage>
        <taxon>Bacteria</taxon>
        <taxon>Pseudomonadati</taxon>
        <taxon>Pseudomonadota</taxon>
        <taxon>Gammaproteobacteria</taxon>
        <taxon>Alteromonadales</taxon>
        <taxon>Moritellaceae</taxon>
        <taxon>Moritella</taxon>
    </lineage>
</organism>
<dbReference type="AlphaFoldDB" id="A0A330LUP3"/>
<accession>A0A330LUP3</accession>
<reference evidence="2" key="1">
    <citation type="submission" date="2018-05" db="EMBL/GenBank/DDBJ databases">
        <authorList>
            <person name="Cea G.-C."/>
            <person name="William W."/>
        </authorList>
    </citation>
    <scope>NUCLEOTIDE SEQUENCE [LARGE SCALE GENOMIC DNA]</scope>
    <source>
        <strain evidence="2">DB21MT 5</strain>
    </source>
</reference>
<dbReference type="Gene3D" id="2.30.110.10">
    <property type="entry name" value="Electron Transport, Fmn-binding Protein, Chain A"/>
    <property type="match status" value="1"/>
</dbReference>
<dbReference type="SUPFAM" id="SSF141371">
    <property type="entry name" value="PilZ domain-like"/>
    <property type="match status" value="1"/>
</dbReference>
<sequence length="74" mass="8274">MLEASAETKLQLFELGPGKMLDLQINNPLPVRLKSSLVGYDIGRYIILKYPRVAKKSEYSDVLIEGTGVYTKPC</sequence>
<dbReference type="KEGG" id="mya:MORIYA_4088"/>
<keyword evidence="2" id="KW-1185">Reference proteome</keyword>
<name>A0A330LUP3_9GAMM</name>
<dbReference type="InterPro" id="IPR012349">
    <property type="entry name" value="Split_barrel_FMN-bd"/>
</dbReference>
<dbReference type="Proteomes" id="UP000250163">
    <property type="component" value="Chromosome MORIYA"/>
</dbReference>
<protein>
    <submittedName>
        <fullName evidence="1">Uncharacterized protein</fullName>
    </submittedName>
</protein>
<dbReference type="EMBL" id="LS483250">
    <property type="protein sequence ID" value="SQD80540.1"/>
    <property type="molecule type" value="Genomic_DNA"/>
</dbReference>
<dbReference type="RefSeq" id="WP_232011684.1">
    <property type="nucleotide sequence ID" value="NZ_LS483250.1"/>
</dbReference>